<dbReference type="Pfam" id="PF03682">
    <property type="entry name" value="UPF0158"/>
    <property type="match status" value="1"/>
</dbReference>
<evidence type="ECO:0000256" key="1">
    <source>
        <dbReference type="SAM" id="MobiDB-lite"/>
    </source>
</evidence>
<dbReference type="EMBL" id="VJOY01000007">
    <property type="protein sequence ID" value="TRX74680.1"/>
    <property type="molecule type" value="Genomic_DNA"/>
</dbReference>
<evidence type="ECO:0000313" key="2">
    <source>
        <dbReference type="EMBL" id="TRX74680.1"/>
    </source>
</evidence>
<dbReference type="Proteomes" id="UP000315235">
    <property type="component" value="Unassembled WGS sequence"/>
</dbReference>
<feature type="region of interest" description="Disordered" evidence="1">
    <location>
        <begin position="138"/>
        <end position="163"/>
    </location>
</feature>
<keyword evidence="3" id="KW-1185">Reference proteome</keyword>
<proteinExistence type="predicted"/>
<gene>
    <name evidence="2" type="ORF">FM069_11785</name>
</gene>
<evidence type="ECO:0000313" key="3">
    <source>
        <dbReference type="Proteomes" id="UP000315235"/>
    </source>
</evidence>
<accession>A0A553GYX3</accession>
<dbReference type="RefSeq" id="WP_143488511.1">
    <property type="nucleotide sequence ID" value="NZ_VJOY01000007.1"/>
</dbReference>
<reference evidence="2 3" key="1">
    <citation type="submission" date="2019-07" db="EMBL/GenBank/DDBJ databases">
        <title>Pseudomonas mangiferae sp. nov., isolated from bark of mango tree in Thailand.</title>
        <authorList>
            <person name="Srisuk N."/>
            <person name="Anurat P."/>
        </authorList>
    </citation>
    <scope>NUCLEOTIDE SEQUENCE [LARGE SCALE GENOMIC DNA]</scope>
    <source>
        <strain evidence="2 3">DMKU_BBB3-04</strain>
    </source>
</reference>
<comment type="caution">
    <text evidence="2">The sequence shown here is derived from an EMBL/GenBank/DDBJ whole genome shotgun (WGS) entry which is preliminary data.</text>
</comment>
<protein>
    <submittedName>
        <fullName evidence="2">Uncharacterized protein</fullName>
    </submittedName>
</protein>
<sequence>MRTLTIDMDRLERLLDEPGQGEHYLDLDEGRLLALERDSRADDDTRRLVEDDPERYRRLEPLDSEQRLALREAFLFELDDPHAHPLLTAALGGRRPLRTFEYELERFPRAREAWQAYQRAQLREYALAWLETQGIEPATAARHPADDEDMPEGIRRRLLGRAG</sequence>
<dbReference type="InterPro" id="IPR005361">
    <property type="entry name" value="UPF0158"/>
</dbReference>
<organism evidence="2 3">
    <name type="scientific">Pseudomonas mangiferae</name>
    <dbReference type="NCBI Taxonomy" id="2593654"/>
    <lineage>
        <taxon>Bacteria</taxon>
        <taxon>Pseudomonadati</taxon>
        <taxon>Pseudomonadota</taxon>
        <taxon>Gammaproteobacteria</taxon>
        <taxon>Pseudomonadales</taxon>
        <taxon>Pseudomonadaceae</taxon>
        <taxon>Pseudomonas</taxon>
    </lineage>
</organism>
<name>A0A553GYX3_9PSED</name>
<dbReference type="AlphaFoldDB" id="A0A553GYX3"/>
<dbReference type="OrthoDB" id="6885232at2"/>